<dbReference type="Gene3D" id="3.40.50.620">
    <property type="entry name" value="HUPs"/>
    <property type="match status" value="1"/>
</dbReference>
<dbReference type="RefSeq" id="WP_265961785.1">
    <property type="nucleotide sequence ID" value="NZ_JAPEVI010000003.1"/>
</dbReference>
<dbReference type="Pfam" id="PF00582">
    <property type="entry name" value="Usp"/>
    <property type="match status" value="1"/>
</dbReference>
<sequence length="173" mass="18718">MPNRILVAIDGSDIANRALTFASEISAKIGGDLTILHVLMHGEAREELEHLAVSEHLIAKSTDEAPPNPINLPRSITDILAQPDGDKARAVSEIGDYIIECARVVAQEAGARNIRTRIESGDYADEILRVASDIDADLLVLGRRGLSRVRSVLFGSVSDKVVQKAECDITVIR</sequence>
<dbReference type="Proteomes" id="UP001300261">
    <property type="component" value="Unassembled WGS sequence"/>
</dbReference>
<evidence type="ECO:0000313" key="3">
    <source>
        <dbReference type="EMBL" id="MCX2722082.1"/>
    </source>
</evidence>
<dbReference type="PANTHER" id="PTHR46268:SF25">
    <property type="entry name" value="USPA DOMAIN PROTEIN"/>
    <property type="match status" value="1"/>
</dbReference>
<organism evidence="3 4">
    <name type="scientific">Roseibium salinum</name>
    <dbReference type="NCBI Taxonomy" id="1604349"/>
    <lineage>
        <taxon>Bacteria</taxon>
        <taxon>Pseudomonadati</taxon>
        <taxon>Pseudomonadota</taxon>
        <taxon>Alphaproteobacteria</taxon>
        <taxon>Hyphomicrobiales</taxon>
        <taxon>Stappiaceae</taxon>
        <taxon>Roseibium</taxon>
    </lineage>
</organism>
<dbReference type="CDD" id="cd00293">
    <property type="entry name" value="USP-like"/>
    <property type="match status" value="1"/>
</dbReference>
<dbReference type="PANTHER" id="PTHR46268">
    <property type="entry name" value="STRESS RESPONSE PROTEIN NHAX"/>
    <property type="match status" value="1"/>
</dbReference>
<dbReference type="SUPFAM" id="SSF52402">
    <property type="entry name" value="Adenine nucleotide alpha hydrolases-like"/>
    <property type="match status" value="1"/>
</dbReference>
<comment type="similarity">
    <text evidence="1">Belongs to the universal stress protein A family.</text>
</comment>
<dbReference type="InterPro" id="IPR006015">
    <property type="entry name" value="Universal_stress_UspA"/>
</dbReference>
<evidence type="ECO:0000259" key="2">
    <source>
        <dbReference type="Pfam" id="PF00582"/>
    </source>
</evidence>
<dbReference type="EMBL" id="JAPEVI010000003">
    <property type="protein sequence ID" value="MCX2722082.1"/>
    <property type="molecule type" value="Genomic_DNA"/>
</dbReference>
<keyword evidence="4" id="KW-1185">Reference proteome</keyword>
<gene>
    <name evidence="3" type="ORF">ON753_06635</name>
</gene>
<protein>
    <submittedName>
        <fullName evidence="3">Universal stress protein</fullName>
    </submittedName>
</protein>
<dbReference type="PRINTS" id="PR01438">
    <property type="entry name" value="UNVRSLSTRESS"/>
</dbReference>
<evidence type="ECO:0000256" key="1">
    <source>
        <dbReference type="ARBA" id="ARBA00008791"/>
    </source>
</evidence>
<dbReference type="InterPro" id="IPR014729">
    <property type="entry name" value="Rossmann-like_a/b/a_fold"/>
</dbReference>
<evidence type="ECO:0000313" key="4">
    <source>
        <dbReference type="Proteomes" id="UP001300261"/>
    </source>
</evidence>
<reference evidence="3 4" key="1">
    <citation type="journal article" date="2016" name="Int. J. Syst. Evol. Microbiol.">
        <title>Labrenzia salina sp. nov., isolated from the rhizosphere of the halophyte Arthrocnemum macrostachyum.</title>
        <authorList>
            <person name="Camacho M."/>
            <person name="Redondo-Gomez S."/>
            <person name="Rodriguez-Llorente I."/>
            <person name="Rohde M."/>
            <person name="Sproer C."/>
            <person name="Schumann P."/>
            <person name="Klenk H.P."/>
            <person name="Montero-Calasanz M.D.C."/>
        </authorList>
    </citation>
    <scope>NUCLEOTIDE SEQUENCE [LARGE SCALE GENOMIC DNA]</scope>
    <source>
        <strain evidence="3 4">DSM 29163</strain>
    </source>
</reference>
<comment type="caution">
    <text evidence="3">The sequence shown here is derived from an EMBL/GenBank/DDBJ whole genome shotgun (WGS) entry which is preliminary data.</text>
</comment>
<name>A0ABT3QYQ1_9HYPH</name>
<dbReference type="InterPro" id="IPR006016">
    <property type="entry name" value="UspA"/>
</dbReference>
<accession>A0ABT3QYQ1</accession>
<feature type="domain" description="UspA" evidence="2">
    <location>
        <begin position="2"/>
        <end position="173"/>
    </location>
</feature>
<proteinExistence type="inferred from homology"/>